<dbReference type="SMART" id="SM00947">
    <property type="entry name" value="Pro_CA"/>
    <property type="match status" value="1"/>
</dbReference>
<keyword evidence="4" id="KW-0378">Hydrolase</keyword>
<evidence type="ECO:0008006" key="13">
    <source>
        <dbReference type="Google" id="ProtNLM"/>
    </source>
</evidence>
<feature type="compositionally biased region" description="Basic and acidic residues" evidence="8">
    <location>
        <begin position="464"/>
        <end position="474"/>
    </location>
</feature>
<dbReference type="InterPro" id="IPR036874">
    <property type="entry name" value="Carbonic_anhydrase_sf"/>
</dbReference>
<evidence type="ECO:0000259" key="10">
    <source>
        <dbReference type="Pfam" id="PF13087"/>
    </source>
</evidence>
<dbReference type="Pfam" id="PF00484">
    <property type="entry name" value="Pro_CA"/>
    <property type="match status" value="1"/>
</dbReference>
<feature type="domain" description="DNA2/NAM7 helicase-like C-terminal" evidence="10">
    <location>
        <begin position="1058"/>
        <end position="1280"/>
    </location>
</feature>
<dbReference type="CDD" id="cd18808">
    <property type="entry name" value="SF1_C_Upf1"/>
    <property type="match status" value="1"/>
</dbReference>
<accession>A0A5D3B540</accession>
<dbReference type="EMBL" id="NIDF01000010">
    <property type="protein sequence ID" value="TYJ57749.1"/>
    <property type="molecule type" value="Genomic_DNA"/>
</dbReference>
<keyword evidence="3" id="KW-0547">Nucleotide-binding</keyword>
<evidence type="ECO:0000256" key="7">
    <source>
        <dbReference type="PIRSR" id="PIRSR601765-1"/>
    </source>
</evidence>
<dbReference type="Gene3D" id="6.10.140.610">
    <property type="match status" value="1"/>
</dbReference>
<dbReference type="Gene3D" id="3.40.1050.10">
    <property type="entry name" value="Carbonic anhydrase"/>
    <property type="match status" value="1"/>
</dbReference>
<dbReference type="GO" id="GO:0005694">
    <property type="term" value="C:chromosome"/>
    <property type="evidence" value="ECO:0007669"/>
    <property type="project" value="UniProtKB-ARBA"/>
</dbReference>
<dbReference type="GO" id="GO:0016787">
    <property type="term" value="F:hydrolase activity"/>
    <property type="evidence" value="ECO:0007669"/>
    <property type="project" value="UniProtKB-KW"/>
</dbReference>
<dbReference type="InterPro" id="IPR027417">
    <property type="entry name" value="P-loop_NTPase"/>
</dbReference>
<proteinExistence type="inferred from homology"/>
<gene>
    <name evidence="11" type="ORF">B9479_001603</name>
</gene>
<dbReference type="InterPro" id="IPR041677">
    <property type="entry name" value="DNA2/NAM7_AAA_11"/>
</dbReference>
<feature type="domain" description="DNA2/NAM7 helicase helicase" evidence="9">
    <location>
        <begin position="826"/>
        <end position="1051"/>
    </location>
</feature>
<feature type="binding site" evidence="7">
    <location>
        <position position="70"/>
    </location>
    <ligand>
        <name>Zn(2+)</name>
        <dbReference type="ChEBI" id="CHEBI:29105"/>
    </ligand>
</feature>
<dbReference type="Pfam" id="PF13087">
    <property type="entry name" value="AAA_12"/>
    <property type="match status" value="1"/>
</dbReference>
<comment type="caution">
    <text evidence="11">The sequence shown here is derived from an EMBL/GenBank/DDBJ whole genome shotgun (WGS) entry which is preliminary data.</text>
</comment>
<feature type="region of interest" description="Disordered" evidence="8">
    <location>
        <begin position="233"/>
        <end position="294"/>
    </location>
</feature>
<evidence type="ECO:0000256" key="8">
    <source>
        <dbReference type="SAM" id="MobiDB-lite"/>
    </source>
</evidence>
<evidence type="ECO:0000256" key="4">
    <source>
        <dbReference type="ARBA" id="ARBA00022801"/>
    </source>
</evidence>
<dbReference type="GO" id="GO:0005524">
    <property type="term" value="F:ATP binding"/>
    <property type="evidence" value="ECO:0007669"/>
    <property type="project" value="UniProtKB-KW"/>
</dbReference>
<dbReference type="PANTHER" id="PTHR43788:SF13">
    <property type="entry name" value="REGULATOR OF NONSENSE TRANSCRIPTS 1"/>
    <property type="match status" value="1"/>
</dbReference>
<dbReference type="PANTHER" id="PTHR43788">
    <property type="entry name" value="DNA2/NAM7 HELICASE FAMILY MEMBER"/>
    <property type="match status" value="1"/>
</dbReference>
<dbReference type="InterPro" id="IPR001765">
    <property type="entry name" value="Carbonic_anhydrase"/>
</dbReference>
<dbReference type="SUPFAM" id="SSF53056">
    <property type="entry name" value="beta-carbonic anhydrase, cab"/>
    <property type="match status" value="1"/>
</dbReference>
<dbReference type="GO" id="GO:0043139">
    <property type="term" value="F:5'-3' DNA helicase activity"/>
    <property type="evidence" value="ECO:0007669"/>
    <property type="project" value="TreeGrafter"/>
</dbReference>
<evidence type="ECO:0000256" key="6">
    <source>
        <dbReference type="ARBA" id="ARBA00022840"/>
    </source>
</evidence>
<evidence type="ECO:0000256" key="5">
    <source>
        <dbReference type="ARBA" id="ARBA00022806"/>
    </source>
</evidence>
<dbReference type="InterPro" id="IPR041679">
    <property type="entry name" value="DNA2/NAM7-like_C"/>
</dbReference>
<dbReference type="CDD" id="cd00883">
    <property type="entry name" value="beta_CA_cladeA"/>
    <property type="match status" value="1"/>
</dbReference>
<dbReference type="Gene3D" id="3.40.50.300">
    <property type="entry name" value="P-loop containing nucleotide triphosphate hydrolases"/>
    <property type="match status" value="2"/>
</dbReference>
<evidence type="ECO:0000313" key="11">
    <source>
        <dbReference type="EMBL" id="TYJ57749.1"/>
    </source>
</evidence>
<keyword evidence="7" id="KW-0862">Zinc</keyword>
<keyword evidence="5" id="KW-0347">Helicase</keyword>
<evidence type="ECO:0000256" key="3">
    <source>
        <dbReference type="ARBA" id="ARBA00022741"/>
    </source>
</evidence>
<reference evidence="11 12" key="1">
    <citation type="submission" date="2017-05" db="EMBL/GenBank/DDBJ databases">
        <title>The Genome Sequence of Tsuchiyaea wingfieldii DSM 27421.</title>
        <authorList>
            <person name="Cuomo C."/>
            <person name="Passer A."/>
            <person name="Billmyre B."/>
            <person name="Heitman J."/>
        </authorList>
    </citation>
    <scope>NUCLEOTIDE SEQUENCE [LARGE SCALE GENOMIC DNA]</scope>
    <source>
        <strain evidence="11 12">DSM 27421</strain>
    </source>
</reference>
<feature type="binding site" evidence="7">
    <location>
        <position position="124"/>
    </location>
    <ligand>
        <name>Zn(2+)</name>
        <dbReference type="ChEBI" id="CHEBI:29105"/>
    </ligand>
</feature>
<feature type="binding site" evidence="7">
    <location>
        <position position="127"/>
    </location>
    <ligand>
        <name>Zn(2+)</name>
        <dbReference type="ChEBI" id="CHEBI:29105"/>
    </ligand>
</feature>
<comment type="similarity">
    <text evidence="1">Belongs to the beta-class carbonic anhydrase family.</text>
</comment>
<evidence type="ECO:0000259" key="9">
    <source>
        <dbReference type="Pfam" id="PF13086"/>
    </source>
</evidence>
<feature type="region of interest" description="Disordered" evidence="8">
    <location>
        <begin position="453"/>
        <end position="474"/>
    </location>
</feature>
<organism evidence="11 12">
    <name type="scientific">Cryptococcus floricola</name>
    <dbReference type="NCBI Taxonomy" id="2591691"/>
    <lineage>
        <taxon>Eukaryota</taxon>
        <taxon>Fungi</taxon>
        <taxon>Dikarya</taxon>
        <taxon>Basidiomycota</taxon>
        <taxon>Agaricomycotina</taxon>
        <taxon>Tremellomycetes</taxon>
        <taxon>Tremellales</taxon>
        <taxon>Cryptococcaceae</taxon>
        <taxon>Cryptococcus</taxon>
    </lineage>
</organism>
<evidence type="ECO:0000256" key="2">
    <source>
        <dbReference type="ARBA" id="ARBA00007913"/>
    </source>
</evidence>
<comment type="similarity">
    <text evidence="2">Belongs to the DNA2/NAM7 helicase family.</text>
</comment>
<keyword evidence="7" id="KW-0479">Metal-binding</keyword>
<comment type="cofactor">
    <cofactor evidence="7">
        <name>Zn(2+)</name>
        <dbReference type="ChEBI" id="CHEBI:29105"/>
    </cofactor>
    <text evidence="7">Binds 1 zinc ion per subunit.</text>
</comment>
<dbReference type="GO" id="GO:0008270">
    <property type="term" value="F:zinc ion binding"/>
    <property type="evidence" value="ECO:0007669"/>
    <property type="project" value="InterPro"/>
</dbReference>
<evidence type="ECO:0000256" key="1">
    <source>
        <dbReference type="ARBA" id="ARBA00006217"/>
    </source>
</evidence>
<dbReference type="Proteomes" id="UP000322245">
    <property type="component" value="Unassembled WGS sequence"/>
</dbReference>
<keyword evidence="12" id="KW-1185">Reference proteome</keyword>
<dbReference type="SUPFAM" id="SSF52540">
    <property type="entry name" value="P-loop containing nucleoside triphosphate hydrolases"/>
    <property type="match status" value="1"/>
</dbReference>
<name>A0A5D3B540_9TREE</name>
<sequence>MPFHAEPLQPSEEIDMDLEHSLAAQKFKEVRAVLEGNRWWARRVHAEEPQFCEEQVKGQAPNFLWIGCADSRVPEVTVMARKPGEVFVQRNVANQFKPEDDSSQALLNYAIMNVGVTHVMVVGHTGCGGCIAAFDQPAPKTEDGADAAGTPLVRYLDPIIRLRHSLPEGSDVNDLIRENVKMSVKNVIDSPTIQEAWAKNRKGEFRPVYVHGWLYDLSTGYIIDLNVTEGPEPIVDHRVTPETSPVANGAEPTPAEESEARPRSSRIPQERLVSNFNNPPPSSPNLLQETRGDSSKRLDRAFRSYSRAAAQVLPESVYPGQPAEPFWLNRDERKADNLPFPPEWKQQQSTIKNPSNAARVSPPAQDLQLSDAQLNQLAFEDLGFGEADAFPGLNLGALALEAQAFEGVQSDPGVMGGVNDWESIVNMPMPAAPPMDAFPEESLSARSRSARSIAQKTALAQATERQKARSSFKQEKPVIQTRYKYPELAPDGFPQDGFTRFDWRDRAMSQQNRSKRRSGRWLYPLRPFRVQQKLPKLAQDHPLYPAMERYEDNFVPLLTAEMEEEMRMFEARLKEWTIQRLVGSGYALEDTLATFAWNTKQGGAVYKFAKKREAIMAPRFNTGTYVLFSRTDPNVDPLVNDQDEPIVATVRSVGNGNLFIAFDKPIPDLTKGQWRQVTTTCLLDVGYSDFVFQRQFDAVKALSYDPLEQDMAGFLNERDAAPEEESRKRREQGFLQGTALREPLFRSFLQASQGPELASDGIVQDLSELAPTDLPTNPNPQLTDLAAGIVKPSQLMRNDLLKSWAERYRSEKEVPQEVEGDPHVPLNRTQLRAIGMMLSQSLSLVQGPPGTGKTRVIVETIKLLKQHFQIPHPILVCAHTNVAVDNLLTGLDKAGLRVVRVGTEDRVPGDMKHTTLEARLEDHPMWDTLNRLEDQKMSAWAERKSAADAQRLMGEPVKEGMGKDTLKALNQKIWGYRRDMTTETLLDADVICTTCISAATRKLQCIDFPIVFLDEASMATEPLSLIPLMKGSSHVSIIGDHKQLPPVIISEDAHSGGLSTSLFERLIHEGHVPSIMLDTQYRMHPALSAFPSKTFYSSLLQDGTPASARPAPKTAFLLADDPVADPSTGEMREVDERKSMTFLSHGHQESAVMKSLANYGDAELVVDIVADLLHKNPEMKVSDIGIITPYLGQIKVLQSSLYAPETREKLIELLGQARTDELGDIEIKTVDGFEGREKEVIIFSTVRCNSGGYIGFLGDWRRVNVGLTRAKRALIMVGNKRTLSTAKMGARSNDSLPQGGSKVWKDFMAYLEEEGMIHDVEE</sequence>
<protein>
    <recommendedName>
        <fullName evidence="13">Carbonic anhydrase</fullName>
    </recommendedName>
</protein>
<dbReference type="InterPro" id="IPR050534">
    <property type="entry name" value="Coronavir_polyprotein_1ab"/>
</dbReference>
<feature type="binding site" evidence="7">
    <location>
        <position position="68"/>
    </location>
    <ligand>
        <name>Zn(2+)</name>
        <dbReference type="ChEBI" id="CHEBI:29105"/>
    </ligand>
</feature>
<dbReference type="InterPro" id="IPR047187">
    <property type="entry name" value="SF1_C_Upf1"/>
</dbReference>
<dbReference type="GO" id="GO:0004089">
    <property type="term" value="F:carbonate dehydratase activity"/>
    <property type="evidence" value="ECO:0007669"/>
    <property type="project" value="InterPro"/>
</dbReference>
<dbReference type="Pfam" id="PF13086">
    <property type="entry name" value="AAA_11"/>
    <property type="match status" value="1"/>
</dbReference>
<evidence type="ECO:0000313" key="12">
    <source>
        <dbReference type="Proteomes" id="UP000322245"/>
    </source>
</evidence>
<keyword evidence="6" id="KW-0067">ATP-binding</keyword>
<dbReference type="FunFam" id="3.40.50.300:FF:000326">
    <property type="entry name" value="P-loop containing nucleoside triphosphate hydrolase"/>
    <property type="match status" value="1"/>
</dbReference>